<dbReference type="PROSITE" id="PS51677">
    <property type="entry name" value="NODB"/>
    <property type="match status" value="1"/>
</dbReference>
<dbReference type="CDD" id="cd10944">
    <property type="entry name" value="CE4_SmPgdA_like"/>
    <property type="match status" value="1"/>
</dbReference>
<proteinExistence type="predicted"/>
<accession>A0A5B9HW26</accession>
<dbReference type="InterPro" id="IPR002509">
    <property type="entry name" value="NODB_dom"/>
</dbReference>
<dbReference type="InterPro" id="IPR050248">
    <property type="entry name" value="Polysacc_deacetylase_ArnD"/>
</dbReference>
<dbReference type="NCBIfam" id="NF045822">
    <property type="entry name" value="PgAcgDacpgdA2_Bac"/>
    <property type="match status" value="1"/>
</dbReference>
<sequence length="273" mass="31227">MKIKLKKKRIISVLLAITLVAIGYYMFQSITNPKLVNAEEGNSVQQVSSLPKNELKKSIPNRFDGKERKVVYLTFDDGPGKYTANLLDILKKNDVKATFFLIGDNVKRFPGLVKREHVENHYVGMHSMTHDFKKLYTNQEYVKEMKEDQSLIRNVIGNSPKLTRPPYGSMPGLNESLRNEMVGHDLKVWDWTIDSLDWKYNKLPVDVAAAKIVQNVLAGATSSKEIVLMHDIHPQSVAAVPAIIKGLKEKGYEFEAYDENNHFPINFWHDNRI</sequence>
<dbReference type="PANTHER" id="PTHR10587">
    <property type="entry name" value="GLYCOSYL TRANSFERASE-RELATED"/>
    <property type="match status" value="1"/>
</dbReference>
<name>A0A5B9HW26_BACCE</name>
<evidence type="ECO:0000313" key="2">
    <source>
        <dbReference type="EMBL" id="QEF20236.1"/>
    </source>
</evidence>
<reference evidence="2" key="1">
    <citation type="submission" date="2019-08" db="EMBL/GenBank/DDBJ databases">
        <title>Antibiosis Participates in the Biocontrol of Bucillus cereus 0-9 Against Rice Sheath Blight.</title>
        <authorList>
            <person name="Wang G."/>
            <person name="Liu F."/>
        </authorList>
    </citation>
    <scope>NUCLEOTIDE SEQUENCE</scope>
    <source>
        <strain evidence="2">09</strain>
        <plasmid evidence="2">unnamed1</plasmid>
    </source>
</reference>
<dbReference type="Pfam" id="PF01522">
    <property type="entry name" value="Polysacc_deac_1"/>
    <property type="match status" value="1"/>
</dbReference>
<dbReference type="GO" id="GO:0005975">
    <property type="term" value="P:carbohydrate metabolic process"/>
    <property type="evidence" value="ECO:0007669"/>
    <property type="project" value="InterPro"/>
</dbReference>
<evidence type="ECO:0000259" key="1">
    <source>
        <dbReference type="PROSITE" id="PS51677"/>
    </source>
</evidence>
<feature type="domain" description="NodB homology" evidence="1">
    <location>
        <begin position="69"/>
        <end position="255"/>
    </location>
</feature>
<keyword evidence="2" id="KW-0614">Plasmid</keyword>
<dbReference type="RefSeq" id="WP_000694597.1">
    <property type="nucleotide sequence ID" value="NZ_CP042875.1"/>
</dbReference>
<dbReference type="InterPro" id="IPR011330">
    <property type="entry name" value="Glyco_hydro/deAcase_b/a-brl"/>
</dbReference>
<gene>
    <name evidence="2" type="ORF">FRY47_28470</name>
</gene>
<protein>
    <submittedName>
        <fullName evidence="2">Polysaccharide deacetylase</fullName>
    </submittedName>
</protein>
<dbReference type="PANTHER" id="PTHR10587:SF125">
    <property type="entry name" value="POLYSACCHARIDE DEACETYLASE YHEN-RELATED"/>
    <property type="match status" value="1"/>
</dbReference>
<dbReference type="EMBL" id="CP042875">
    <property type="protein sequence ID" value="QEF20236.1"/>
    <property type="molecule type" value="Genomic_DNA"/>
</dbReference>
<dbReference type="Gene3D" id="3.20.20.370">
    <property type="entry name" value="Glycoside hydrolase/deacetylase"/>
    <property type="match status" value="1"/>
</dbReference>
<dbReference type="AlphaFoldDB" id="A0A5B9HW26"/>
<geneLocation type="plasmid" evidence="2">
    <name>unnamed1</name>
</geneLocation>
<dbReference type="SUPFAM" id="SSF88713">
    <property type="entry name" value="Glycoside hydrolase/deacetylase"/>
    <property type="match status" value="1"/>
</dbReference>
<dbReference type="GO" id="GO:0016810">
    <property type="term" value="F:hydrolase activity, acting on carbon-nitrogen (but not peptide) bonds"/>
    <property type="evidence" value="ECO:0007669"/>
    <property type="project" value="InterPro"/>
</dbReference>
<dbReference type="InterPro" id="IPR054858">
    <property type="entry name" value="PgAcgDac"/>
</dbReference>
<organism evidence="2">
    <name type="scientific">Bacillus cereus</name>
    <dbReference type="NCBI Taxonomy" id="1396"/>
    <lineage>
        <taxon>Bacteria</taxon>
        <taxon>Bacillati</taxon>
        <taxon>Bacillota</taxon>
        <taxon>Bacilli</taxon>
        <taxon>Bacillales</taxon>
        <taxon>Bacillaceae</taxon>
        <taxon>Bacillus</taxon>
        <taxon>Bacillus cereus group</taxon>
    </lineage>
</organism>